<evidence type="ECO:0000313" key="1">
    <source>
        <dbReference type="EMBL" id="MCP2353203.1"/>
    </source>
</evidence>
<protein>
    <submittedName>
        <fullName evidence="1">Uncharacterized protein</fullName>
    </submittedName>
</protein>
<organism evidence="1 2">
    <name type="scientific">Nonomuraea thailandensis</name>
    <dbReference type="NCBI Taxonomy" id="1188745"/>
    <lineage>
        <taxon>Bacteria</taxon>
        <taxon>Bacillati</taxon>
        <taxon>Actinomycetota</taxon>
        <taxon>Actinomycetes</taxon>
        <taxon>Streptosporangiales</taxon>
        <taxon>Streptosporangiaceae</taxon>
        <taxon>Nonomuraea</taxon>
    </lineage>
</organism>
<proteinExistence type="predicted"/>
<gene>
    <name evidence="1" type="ORF">HD597_000223</name>
</gene>
<sequence length="101" mass="11372">MRCAASGFDERPRFPHLIPDRTKIRYYEDQTPELFAQGLSHIRADIADSGHISAVDNFVSIYAWNEWHEGGIIEPNAKDGCLYLGLIHDRLNLPKGTSCGD</sequence>
<evidence type="ECO:0000313" key="2">
    <source>
        <dbReference type="Proteomes" id="UP001139648"/>
    </source>
</evidence>
<comment type="caution">
    <text evidence="1">The sequence shown here is derived from an EMBL/GenBank/DDBJ whole genome shotgun (WGS) entry which is preliminary data.</text>
</comment>
<keyword evidence="2" id="KW-1185">Reference proteome</keyword>
<dbReference type="Pfam" id="PF14307">
    <property type="entry name" value="Glyco_tran_WbsX"/>
    <property type="match status" value="1"/>
</dbReference>
<dbReference type="AlphaFoldDB" id="A0A9X2GFN6"/>
<dbReference type="Gene3D" id="3.20.20.80">
    <property type="entry name" value="Glycosidases"/>
    <property type="match status" value="1"/>
</dbReference>
<dbReference type="Proteomes" id="UP001139648">
    <property type="component" value="Unassembled WGS sequence"/>
</dbReference>
<reference evidence="1" key="1">
    <citation type="submission" date="2022-06" db="EMBL/GenBank/DDBJ databases">
        <title>Sequencing the genomes of 1000 actinobacteria strains.</title>
        <authorList>
            <person name="Klenk H.-P."/>
        </authorList>
    </citation>
    <scope>NUCLEOTIDE SEQUENCE</scope>
    <source>
        <strain evidence="1">DSM 46694</strain>
    </source>
</reference>
<dbReference type="RefSeq" id="WP_253739653.1">
    <property type="nucleotide sequence ID" value="NZ_BAABKA010000095.1"/>
</dbReference>
<name>A0A9X2GFN6_9ACTN</name>
<dbReference type="InterPro" id="IPR032719">
    <property type="entry name" value="WbsX"/>
</dbReference>
<dbReference type="EMBL" id="JAMZEB010000001">
    <property type="protein sequence ID" value="MCP2353203.1"/>
    <property type="molecule type" value="Genomic_DNA"/>
</dbReference>
<accession>A0A9X2GFN6</accession>